<evidence type="ECO:0000313" key="1">
    <source>
        <dbReference type="EMBL" id="AST57126.1"/>
    </source>
</evidence>
<dbReference type="Proteomes" id="UP000214975">
    <property type="component" value="Chromosome"/>
</dbReference>
<accession>A0A223HXC0</accession>
<name>A0A223HXC0_THETR</name>
<dbReference type="AlphaFoldDB" id="A0A223HXC0"/>
<gene>
    <name evidence="1" type="ORF">Thert_01012</name>
</gene>
<dbReference type="Pfam" id="PF19601">
    <property type="entry name" value="DUF6106"/>
    <property type="match status" value="1"/>
</dbReference>
<evidence type="ECO:0000313" key="2">
    <source>
        <dbReference type="Proteomes" id="UP000214975"/>
    </source>
</evidence>
<dbReference type="InterPro" id="IPR046088">
    <property type="entry name" value="DUF6106"/>
</dbReference>
<proteinExistence type="predicted"/>
<dbReference type="RefSeq" id="WP_094397061.1">
    <property type="nucleotide sequence ID" value="NZ_CP016893.1"/>
</dbReference>
<sequence>MDVFIEKLVKKQKTPKDTLTAIGLIVASLVVVFFIIPMIPFVKGFLIFFIVAIPFFAYYVIRSQNIEYEYAYTNGELDVDKIVAESRRKRLLSVDCKDFEIVAKVSSDKYLEEYKNIPNRIEAVSSMTSPDVYFAVFENGGKRTILYFEPDEKMIEAMWKYIPRKFFK</sequence>
<protein>
    <submittedName>
        <fullName evidence="1">Uncharacterized protein</fullName>
    </submittedName>
</protein>
<dbReference type="EMBL" id="CP016893">
    <property type="protein sequence ID" value="AST57126.1"/>
    <property type="molecule type" value="Genomic_DNA"/>
</dbReference>
<reference evidence="1 2" key="1">
    <citation type="submission" date="2016-08" db="EMBL/GenBank/DDBJ databases">
        <title>A novel genetic cassette of butanologenic Thermoanaerobacterium thermosaccharolyticum that directly convert cellulose to butanol.</title>
        <authorList>
            <person name="Li T."/>
            <person name="He J."/>
        </authorList>
    </citation>
    <scope>NUCLEOTIDE SEQUENCE [LARGE SCALE GENOMIC DNA]</scope>
    <source>
        <strain evidence="1 2">TG57</strain>
    </source>
</reference>
<organism evidence="1 2">
    <name type="scientific">Thermoanaerobacterium thermosaccharolyticum</name>
    <name type="common">Clostridium thermosaccharolyticum</name>
    <dbReference type="NCBI Taxonomy" id="1517"/>
    <lineage>
        <taxon>Bacteria</taxon>
        <taxon>Bacillati</taxon>
        <taxon>Bacillota</taxon>
        <taxon>Clostridia</taxon>
        <taxon>Thermoanaerobacterales</taxon>
        <taxon>Thermoanaerobacteraceae</taxon>
        <taxon>Thermoanaerobacterium</taxon>
    </lineage>
</organism>